<evidence type="ECO:0000313" key="3">
    <source>
        <dbReference type="Proteomes" id="UP000220922"/>
    </source>
</evidence>
<dbReference type="CDD" id="cd04301">
    <property type="entry name" value="NAT_SF"/>
    <property type="match status" value="1"/>
</dbReference>
<dbReference type="AlphaFoldDB" id="A0A2H3KQD9"/>
<dbReference type="GO" id="GO:0016747">
    <property type="term" value="F:acyltransferase activity, transferring groups other than amino-acyl groups"/>
    <property type="evidence" value="ECO:0007669"/>
    <property type="project" value="InterPro"/>
</dbReference>
<name>A0A2H3KQD9_9CHLR</name>
<comment type="caution">
    <text evidence="2">The sequence shown here is derived from an EMBL/GenBank/DDBJ whole genome shotgun (WGS) entry which is preliminary data.</text>
</comment>
<dbReference type="InterPro" id="IPR000182">
    <property type="entry name" value="GNAT_dom"/>
</dbReference>
<feature type="domain" description="N-acetyltransferase" evidence="1">
    <location>
        <begin position="21"/>
        <end position="65"/>
    </location>
</feature>
<evidence type="ECO:0000259" key="1">
    <source>
        <dbReference type="Pfam" id="PF00583"/>
    </source>
</evidence>
<dbReference type="SUPFAM" id="SSF55729">
    <property type="entry name" value="Acyl-CoA N-acyltransferases (Nat)"/>
    <property type="match status" value="1"/>
</dbReference>
<protein>
    <recommendedName>
        <fullName evidence="1">N-acetyltransferase domain-containing protein</fullName>
    </recommendedName>
</protein>
<evidence type="ECO:0000313" key="2">
    <source>
        <dbReference type="EMBL" id="PDV97386.1"/>
    </source>
</evidence>
<dbReference type="Proteomes" id="UP000220922">
    <property type="component" value="Unassembled WGS sequence"/>
</dbReference>
<accession>A0A2H3KQD9</accession>
<dbReference type="InterPro" id="IPR016181">
    <property type="entry name" value="Acyl_CoA_acyltransferase"/>
</dbReference>
<keyword evidence="3" id="KW-1185">Reference proteome</keyword>
<reference evidence="2 3" key="1">
    <citation type="submission" date="2016-05" db="EMBL/GenBank/DDBJ databases">
        <authorList>
            <person name="Lavstsen T."/>
            <person name="Jespersen J.S."/>
        </authorList>
    </citation>
    <scope>NUCLEOTIDE SEQUENCE [LARGE SCALE GENOMIC DNA]</scope>
    <source>
        <strain evidence="2 3">B7-9</strain>
    </source>
</reference>
<dbReference type="RefSeq" id="WP_216361553.1">
    <property type="nucleotide sequence ID" value="NZ_LYXE01000151.1"/>
</dbReference>
<dbReference type="EMBL" id="LYXE01000151">
    <property type="protein sequence ID" value="PDV97386.1"/>
    <property type="molecule type" value="Genomic_DNA"/>
</dbReference>
<dbReference type="Gene3D" id="3.40.630.30">
    <property type="match status" value="1"/>
</dbReference>
<dbReference type="Pfam" id="PF00583">
    <property type="entry name" value="Acetyltransf_1"/>
    <property type="match status" value="1"/>
</dbReference>
<organism evidence="2 3">
    <name type="scientific">Candidatus Chloroploca asiatica</name>
    <dbReference type="NCBI Taxonomy" id="1506545"/>
    <lineage>
        <taxon>Bacteria</taxon>
        <taxon>Bacillati</taxon>
        <taxon>Chloroflexota</taxon>
        <taxon>Chloroflexia</taxon>
        <taxon>Chloroflexales</taxon>
        <taxon>Chloroflexineae</taxon>
        <taxon>Oscillochloridaceae</taxon>
        <taxon>Candidatus Chloroploca</taxon>
    </lineage>
</organism>
<proteinExistence type="predicted"/>
<sequence length="94" mass="10533">MGGQTRLRAFASHKTALGHIAFAAFCTLWYDEATRTVAFEPVGTHPEHQRTGLGKALMAEGLRRVPRSARLAPMQKHPGCWMHRWVSSSMPYVN</sequence>
<gene>
    <name evidence="2" type="ORF">A9Q02_18705</name>
</gene>